<gene>
    <name evidence="2" type="ORF">D0X99_16330</name>
</gene>
<sequence>MENNFNDMQKIWQSKKASSFDLDALMHGLRLTEKKQRKERIAIAIIGPITFVFLIFVLPLQESNLVLITPFLIGLAMAWVAWLSFKSKLLSSEDSLSLSNRQYVETQLRKLQHRYRIAEKYMYFYGLLLIIAVNLAYFVFLAPLPENIRWAIHLGVSLMIILLIHFIIKSRLKNYDKTLKPLMQHLQQLLLEAKQA</sequence>
<accession>A0A418PNL5</accession>
<keyword evidence="1" id="KW-0472">Membrane</keyword>
<feature type="transmembrane region" description="Helical" evidence="1">
    <location>
        <begin position="122"/>
        <end position="144"/>
    </location>
</feature>
<feature type="transmembrane region" description="Helical" evidence="1">
    <location>
        <begin position="41"/>
        <end position="59"/>
    </location>
</feature>
<keyword evidence="1" id="KW-0812">Transmembrane</keyword>
<comment type="caution">
    <text evidence="2">The sequence shown here is derived from an EMBL/GenBank/DDBJ whole genome shotgun (WGS) entry which is preliminary data.</text>
</comment>
<reference evidence="2 3" key="1">
    <citation type="submission" date="2018-09" db="EMBL/GenBank/DDBJ databases">
        <authorList>
            <person name="Wang X."/>
            <person name="Du Z."/>
        </authorList>
    </citation>
    <scope>NUCLEOTIDE SEQUENCE [LARGE SCALE GENOMIC DNA]</scope>
    <source>
        <strain evidence="2 3">N3</strain>
    </source>
</reference>
<dbReference type="RefSeq" id="WP_119478929.1">
    <property type="nucleotide sequence ID" value="NZ_QXML01000009.1"/>
</dbReference>
<evidence type="ECO:0000256" key="1">
    <source>
        <dbReference type="SAM" id="Phobius"/>
    </source>
</evidence>
<evidence type="ECO:0000313" key="2">
    <source>
        <dbReference type="EMBL" id="RIW13343.1"/>
    </source>
</evidence>
<dbReference type="EMBL" id="QXML01000009">
    <property type="protein sequence ID" value="RIW13343.1"/>
    <property type="molecule type" value="Genomic_DNA"/>
</dbReference>
<proteinExistence type="predicted"/>
<keyword evidence="1" id="KW-1133">Transmembrane helix</keyword>
<evidence type="ECO:0000313" key="3">
    <source>
        <dbReference type="Proteomes" id="UP000283522"/>
    </source>
</evidence>
<dbReference type="Proteomes" id="UP000283522">
    <property type="component" value="Unassembled WGS sequence"/>
</dbReference>
<protein>
    <submittedName>
        <fullName evidence="2">Uncharacterized protein</fullName>
    </submittedName>
</protein>
<name>A0A418PNL5_9BACT</name>
<feature type="transmembrane region" description="Helical" evidence="1">
    <location>
        <begin position="65"/>
        <end position="85"/>
    </location>
</feature>
<dbReference type="AlphaFoldDB" id="A0A418PNL5"/>
<organism evidence="2 3">
    <name type="scientific">Algoriphagus lacus</name>
    <dbReference type="NCBI Taxonomy" id="2056311"/>
    <lineage>
        <taxon>Bacteria</taxon>
        <taxon>Pseudomonadati</taxon>
        <taxon>Bacteroidota</taxon>
        <taxon>Cytophagia</taxon>
        <taxon>Cytophagales</taxon>
        <taxon>Cyclobacteriaceae</taxon>
        <taxon>Algoriphagus</taxon>
    </lineage>
</organism>
<keyword evidence="3" id="KW-1185">Reference proteome</keyword>
<feature type="transmembrane region" description="Helical" evidence="1">
    <location>
        <begin position="150"/>
        <end position="168"/>
    </location>
</feature>
<dbReference type="OrthoDB" id="823461at2"/>